<dbReference type="GO" id="GO:0005524">
    <property type="term" value="F:ATP binding"/>
    <property type="evidence" value="ECO:0007669"/>
    <property type="project" value="UniProtKB-UniRule"/>
</dbReference>
<dbReference type="PANTHER" id="PTHR11909">
    <property type="entry name" value="CASEIN KINASE-RELATED"/>
    <property type="match status" value="1"/>
</dbReference>
<evidence type="ECO:0000313" key="5">
    <source>
        <dbReference type="WBParaSite" id="Gr19_v10_g8436.t1"/>
    </source>
</evidence>
<dbReference type="Gene3D" id="1.10.510.10">
    <property type="entry name" value="Transferase(Phosphotransferase) domain 1"/>
    <property type="match status" value="1"/>
</dbReference>
<feature type="binding site" evidence="1">
    <location>
        <position position="47"/>
    </location>
    <ligand>
        <name>ATP</name>
        <dbReference type="ChEBI" id="CHEBI:30616"/>
    </ligand>
</feature>
<dbReference type="SMART" id="SM00220">
    <property type="entry name" value="S_TKc"/>
    <property type="match status" value="1"/>
</dbReference>
<name>A0A914I971_GLORO</name>
<accession>A0A914I971</accession>
<evidence type="ECO:0000313" key="4">
    <source>
        <dbReference type="Proteomes" id="UP000887572"/>
    </source>
</evidence>
<dbReference type="InterPro" id="IPR017441">
    <property type="entry name" value="Protein_kinase_ATP_BS"/>
</dbReference>
<dbReference type="Proteomes" id="UP000887572">
    <property type="component" value="Unplaced"/>
</dbReference>
<dbReference type="PROSITE" id="PS50011">
    <property type="entry name" value="PROTEIN_KINASE_DOM"/>
    <property type="match status" value="1"/>
</dbReference>
<dbReference type="PROSITE" id="PS00107">
    <property type="entry name" value="PROTEIN_KINASE_ATP"/>
    <property type="match status" value="1"/>
</dbReference>
<dbReference type="GO" id="GO:0004672">
    <property type="term" value="F:protein kinase activity"/>
    <property type="evidence" value="ECO:0007669"/>
    <property type="project" value="InterPro"/>
</dbReference>
<evidence type="ECO:0000256" key="2">
    <source>
        <dbReference type="SAM" id="MobiDB-lite"/>
    </source>
</evidence>
<dbReference type="WBParaSite" id="Gr19_v10_g8436.t1">
    <property type="protein sequence ID" value="Gr19_v10_g8436.t1"/>
    <property type="gene ID" value="Gr19_v10_g8436"/>
</dbReference>
<dbReference type="SUPFAM" id="SSF56112">
    <property type="entry name" value="Protein kinase-like (PK-like)"/>
    <property type="match status" value="1"/>
</dbReference>
<protein>
    <submittedName>
        <fullName evidence="5">Protein kinase domain-containing protein</fullName>
    </submittedName>
</protein>
<dbReference type="InterPro" id="IPR000719">
    <property type="entry name" value="Prot_kinase_dom"/>
</dbReference>
<evidence type="ECO:0000256" key="1">
    <source>
        <dbReference type="PROSITE-ProRule" id="PRU10141"/>
    </source>
</evidence>
<reference evidence="5" key="1">
    <citation type="submission" date="2022-11" db="UniProtKB">
        <authorList>
            <consortium name="WormBaseParasite"/>
        </authorList>
    </citation>
    <scope>IDENTIFICATION</scope>
</reference>
<dbReference type="InterPro" id="IPR050235">
    <property type="entry name" value="CK1_Ser-Thr_kinase"/>
</dbReference>
<feature type="region of interest" description="Disordered" evidence="2">
    <location>
        <begin position="319"/>
        <end position="354"/>
    </location>
</feature>
<sequence length="400" mass="45658">MADDELVELKAGTRVSNRWTIDKKLGAGSFGAVYLCHNRRGEEAALKTEPINSPHRYLKMEARIMRKIGNERDDVKKHFCRCLELGHDVQPDEKSNKRTTFNYLVMTLVGRGVDRLVRQAGGSFSLGTAVGVSIQMLNAIEALHSIGYVHRDIKPHNATMGRAGVNEQRLLYLIDFGMARQYLKHGRQRRQRDKVKFRGSLLYAPVSAHLNHDYGRKDDIESWFYVLIDLCKGTLPWEHLTRKREIGEIKCRRMRDKPYNVRRQAILELMDGCPGEFGCILEHVDTLGFTDQPNYEMIVTVLRNFLTAHSIQEHPYDWEAEGSEDEASTTHGSTTTTTTTTDVDEDEQPAEAVAEPRMDLMRTEDTTYRFDYVYVLSRFVSVVGSGIDQLVSLFTSSFAQ</sequence>
<keyword evidence="1" id="KW-0547">Nucleotide-binding</keyword>
<keyword evidence="1" id="KW-0067">ATP-binding</keyword>
<feature type="domain" description="Protein kinase" evidence="3">
    <location>
        <begin position="19"/>
        <end position="306"/>
    </location>
</feature>
<keyword evidence="4" id="KW-1185">Reference proteome</keyword>
<proteinExistence type="predicted"/>
<feature type="compositionally biased region" description="Low complexity" evidence="2">
    <location>
        <begin position="329"/>
        <end position="341"/>
    </location>
</feature>
<dbReference type="AlphaFoldDB" id="A0A914I971"/>
<organism evidence="4 5">
    <name type="scientific">Globodera rostochiensis</name>
    <name type="common">Golden nematode worm</name>
    <name type="synonym">Heterodera rostochiensis</name>
    <dbReference type="NCBI Taxonomy" id="31243"/>
    <lineage>
        <taxon>Eukaryota</taxon>
        <taxon>Metazoa</taxon>
        <taxon>Ecdysozoa</taxon>
        <taxon>Nematoda</taxon>
        <taxon>Chromadorea</taxon>
        <taxon>Rhabditida</taxon>
        <taxon>Tylenchina</taxon>
        <taxon>Tylenchomorpha</taxon>
        <taxon>Tylenchoidea</taxon>
        <taxon>Heteroderidae</taxon>
        <taxon>Heteroderinae</taxon>
        <taxon>Globodera</taxon>
    </lineage>
</organism>
<evidence type="ECO:0000259" key="3">
    <source>
        <dbReference type="PROSITE" id="PS50011"/>
    </source>
</evidence>
<dbReference type="InterPro" id="IPR011009">
    <property type="entry name" value="Kinase-like_dom_sf"/>
</dbReference>
<dbReference type="Pfam" id="PF00069">
    <property type="entry name" value="Pkinase"/>
    <property type="match status" value="1"/>
</dbReference>